<gene>
    <name evidence="1" type="ORF">SAMN05216178_6729</name>
</gene>
<sequence>MKLKMFTLLAVAAVLAGCDKHETDLTGKACLGANNDTVVESHRDKCSAGDVVATKHPAYFCDFTYAVTYNAMNSAFCVYRGEREERIQ</sequence>
<reference evidence="2" key="1">
    <citation type="submission" date="2016-10" db="EMBL/GenBank/DDBJ databases">
        <authorList>
            <person name="Varghese N."/>
            <person name="Submissions S."/>
        </authorList>
    </citation>
    <scope>NUCLEOTIDE SEQUENCE [LARGE SCALE GENOMIC DNA]</scope>
    <source>
        <strain evidence="2">DSM 9751</strain>
    </source>
</reference>
<evidence type="ECO:0000313" key="2">
    <source>
        <dbReference type="Proteomes" id="UP000198982"/>
    </source>
</evidence>
<dbReference type="EMBL" id="FNTJ01000003">
    <property type="protein sequence ID" value="SED31070.1"/>
    <property type="molecule type" value="Genomic_DNA"/>
</dbReference>
<proteinExistence type="predicted"/>
<dbReference type="Proteomes" id="UP000198982">
    <property type="component" value="Unassembled WGS sequence"/>
</dbReference>
<evidence type="ECO:0000313" key="1">
    <source>
        <dbReference type="EMBL" id="SED31070.1"/>
    </source>
</evidence>
<accession>A0A1H4ZNW5</accession>
<keyword evidence="2" id="KW-1185">Reference proteome</keyword>
<dbReference type="RefSeq" id="WP_244168999.1">
    <property type="nucleotide sequence ID" value="NZ_FNTJ01000003.1"/>
</dbReference>
<name>A0A1H4ZNW5_9PSED</name>
<dbReference type="AlphaFoldDB" id="A0A1H4ZNW5"/>
<dbReference type="PROSITE" id="PS51257">
    <property type="entry name" value="PROKAR_LIPOPROTEIN"/>
    <property type="match status" value="1"/>
</dbReference>
<evidence type="ECO:0008006" key="3">
    <source>
        <dbReference type="Google" id="ProtNLM"/>
    </source>
</evidence>
<organism evidence="1 2">
    <name type="scientific">Pseudomonas saponiphila</name>
    <dbReference type="NCBI Taxonomy" id="556534"/>
    <lineage>
        <taxon>Bacteria</taxon>
        <taxon>Pseudomonadati</taxon>
        <taxon>Pseudomonadota</taxon>
        <taxon>Gammaproteobacteria</taxon>
        <taxon>Pseudomonadales</taxon>
        <taxon>Pseudomonadaceae</taxon>
        <taxon>Pseudomonas</taxon>
    </lineage>
</organism>
<protein>
    <recommendedName>
        <fullName evidence="3">Lipoprotein</fullName>
    </recommendedName>
</protein>